<reference evidence="15" key="1">
    <citation type="submission" date="2017-09" db="EMBL/GenBank/DDBJ databases">
        <title>Depth-based differentiation of microbial function through sediment-hosted aquifers and enrichment of novel symbionts in the deep terrestrial subsurface.</title>
        <authorList>
            <person name="Probst A.J."/>
            <person name="Ladd B."/>
            <person name="Jarett J.K."/>
            <person name="Geller-Mcgrath D.E."/>
            <person name="Sieber C.M.K."/>
            <person name="Emerson J.B."/>
            <person name="Anantharaman K."/>
            <person name="Thomas B.C."/>
            <person name="Malmstrom R."/>
            <person name="Stieglmeier M."/>
            <person name="Klingl A."/>
            <person name="Woyke T."/>
            <person name="Ryan C.M."/>
            <person name="Banfield J.F."/>
        </authorList>
    </citation>
    <scope>NUCLEOTIDE SEQUENCE [LARGE SCALE GENOMIC DNA]</scope>
</reference>
<evidence type="ECO:0000256" key="11">
    <source>
        <dbReference type="ARBA" id="ARBA00023136"/>
    </source>
</evidence>
<dbReference type="EMBL" id="PFWY01000088">
    <property type="protein sequence ID" value="PJA40589.1"/>
    <property type="molecule type" value="Genomic_DNA"/>
</dbReference>
<dbReference type="SUPFAM" id="SSF53448">
    <property type="entry name" value="Nucleotide-diphospho-sugar transferases"/>
    <property type="match status" value="1"/>
</dbReference>
<comment type="similarity">
    <text evidence="3">Belongs to the glycosyltransferase 2 family.</text>
</comment>
<gene>
    <name evidence="14" type="ORF">CO178_01985</name>
</gene>
<dbReference type="AlphaFoldDB" id="A0A2M7X389"/>
<keyword evidence="6 14" id="KW-0808">Transferase</keyword>
<evidence type="ECO:0000256" key="3">
    <source>
        <dbReference type="ARBA" id="ARBA00006739"/>
    </source>
</evidence>
<organism evidence="14 15">
    <name type="scientific">candidate division WWE3 bacterium CG_4_9_14_3_um_filter_34_6</name>
    <dbReference type="NCBI Taxonomy" id="1975079"/>
    <lineage>
        <taxon>Bacteria</taxon>
        <taxon>Katanobacteria</taxon>
    </lineage>
</organism>
<dbReference type="InterPro" id="IPR029044">
    <property type="entry name" value="Nucleotide-diphossugar_trans"/>
</dbReference>
<evidence type="ECO:0000256" key="5">
    <source>
        <dbReference type="ARBA" id="ARBA00022676"/>
    </source>
</evidence>
<keyword evidence="5" id="KW-0328">Glycosyltransferase</keyword>
<dbReference type="PANTHER" id="PTHR10859">
    <property type="entry name" value="GLYCOSYL TRANSFERASE"/>
    <property type="match status" value="1"/>
</dbReference>
<sequence length="251" mass="28934">MKTFLSIVIPVYNEESRIEKGLRALHDFMKRQTYSYEIIISDDGSIDNTRELVEEYKKEWKELSLKENIHRGKAPAIISGIFSSSAEYILFTDVDLSVSIEELPKLLYWVSEEDYDIAISSREGTGAKRVNEPYVRHLMGRVFNLLVQLLVLPGINDTQCGFKVFKTSVIQNIFKHTKLYGIDDKEIKGAKVSAFDVELLFVAKLLGYKIKEVPVTWIYSDNSKVHNIKDSYYNAKDVVRVRLNSFKGLYK</sequence>
<evidence type="ECO:0000256" key="7">
    <source>
        <dbReference type="ARBA" id="ARBA00022692"/>
    </source>
</evidence>
<dbReference type="Proteomes" id="UP000230683">
    <property type="component" value="Unassembled WGS sequence"/>
</dbReference>
<evidence type="ECO:0000256" key="4">
    <source>
        <dbReference type="ARBA" id="ARBA00012583"/>
    </source>
</evidence>
<comment type="catalytic activity">
    <reaction evidence="12">
        <text>a di-trans,poly-cis-dolichyl phosphate + UDP-alpha-D-glucose = a di-trans,poly-cis-dolichyl beta-D-glucosyl phosphate + UDP</text>
        <dbReference type="Rhea" id="RHEA:15401"/>
        <dbReference type="Rhea" id="RHEA-COMP:19498"/>
        <dbReference type="Rhea" id="RHEA-COMP:19502"/>
        <dbReference type="ChEBI" id="CHEBI:57525"/>
        <dbReference type="ChEBI" id="CHEBI:57683"/>
        <dbReference type="ChEBI" id="CHEBI:58223"/>
        <dbReference type="ChEBI" id="CHEBI:58885"/>
        <dbReference type="EC" id="2.4.1.117"/>
    </reaction>
    <physiologicalReaction direction="left-to-right" evidence="12">
        <dbReference type="Rhea" id="RHEA:15402"/>
    </physiologicalReaction>
</comment>
<evidence type="ECO:0000256" key="10">
    <source>
        <dbReference type="ARBA" id="ARBA00022989"/>
    </source>
</evidence>
<protein>
    <recommendedName>
        <fullName evidence="4">dolichyl-phosphate beta-glucosyltransferase</fullName>
        <ecNumber evidence="4">2.4.1.117</ecNumber>
    </recommendedName>
</protein>
<dbReference type="Gene3D" id="3.90.550.10">
    <property type="entry name" value="Spore Coat Polysaccharide Biosynthesis Protein SpsA, Chain A"/>
    <property type="match status" value="1"/>
</dbReference>
<accession>A0A2M7X389</accession>
<dbReference type="InterPro" id="IPR035518">
    <property type="entry name" value="DPG_synthase"/>
</dbReference>
<dbReference type="CDD" id="cd04188">
    <property type="entry name" value="DPG_synthase"/>
    <property type="match status" value="1"/>
</dbReference>
<evidence type="ECO:0000256" key="9">
    <source>
        <dbReference type="ARBA" id="ARBA00022968"/>
    </source>
</evidence>
<proteinExistence type="inferred from homology"/>
<evidence type="ECO:0000256" key="2">
    <source>
        <dbReference type="ARBA" id="ARBA00004922"/>
    </source>
</evidence>
<evidence type="ECO:0000259" key="13">
    <source>
        <dbReference type="Pfam" id="PF00535"/>
    </source>
</evidence>
<name>A0A2M7X389_UNCKA</name>
<evidence type="ECO:0000256" key="1">
    <source>
        <dbReference type="ARBA" id="ARBA00004389"/>
    </source>
</evidence>
<keyword evidence="7" id="KW-0812">Transmembrane</keyword>
<feature type="domain" description="Glycosyltransferase 2-like" evidence="13">
    <location>
        <begin position="6"/>
        <end position="174"/>
    </location>
</feature>
<comment type="subcellular location">
    <subcellularLocation>
        <location evidence="1">Endoplasmic reticulum membrane</location>
        <topology evidence="1">Single-pass membrane protein</topology>
    </subcellularLocation>
</comment>
<evidence type="ECO:0000313" key="14">
    <source>
        <dbReference type="EMBL" id="PJA40589.1"/>
    </source>
</evidence>
<comment type="pathway">
    <text evidence="2">Protein modification; protein glycosylation.</text>
</comment>
<evidence type="ECO:0000313" key="15">
    <source>
        <dbReference type="Proteomes" id="UP000230683"/>
    </source>
</evidence>
<dbReference type="EC" id="2.4.1.117" evidence="4"/>
<keyword evidence="11" id="KW-0472">Membrane</keyword>
<keyword evidence="10" id="KW-1133">Transmembrane helix</keyword>
<evidence type="ECO:0000256" key="8">
    <source>
        <dbReference type="ARBA" id="ARBA00022824"/>
    </source>
</evidence>
<evidence type="ECO:0000256" key="12">
    <source>
        <dbReference type="ARBA" id="ARBA00045097"/>
    </source>
</evidence>
<dbReference type="Pfam" id="PF00535">
    <property type="entry name" value="Glycos_transf_2"/>
    <property type="match status" value="1"/>
</dbReference>
<dbReference type="GO" id="GO:0004581">
    <property type="term" value="F:dolichyl-phosphate beta-glucosyltransferase activity"/>
    <property type="evidence" value="ECO:0007669"/>
    <property type="project" value="UniProtKB-EC"/>
</dbReference>
<dbReference type="InterPro" id="IPR001173">
    <property type="entry name" value="Glyco_trans_2-like"/>
</dbReference>
<dbReference type="GO" id="GO:0006487">
    <property type="term" value="P:protein N-linked glycosylation"/>
    <property type="evidence" value="ECO:0007669"/>
    <property type="project" value="TreeGrafter"/>
</dbReference>
<comment type="caution">
    <text evidence="14">The sequence shown here is derived from an EMBL/GenBank/DDBJ whole genome shotgun (WGS) entry which is preliminary data.</text>
</comment>
<keyword evidence="8" id="KW-0256">Endoplasmic reticulum</keyword>
<dbReference type="PANTHER" id="PTHR10859:SF91">
    <property type="entry name" value="DOLICHYL-PHOSPHATE BETA-GLUCOSYLTRANSFERASE"/>
    <property type="match status" value="1"/>
</dbReference>
<evidence type="ECO:0000256" key="6">
    <source>
        <dbReference type="ARBA" id="ARBA00022679"/>
    </source>
</evidence>
<keyword evidence="9" id="KW-0735">Signal-anchor</keyword>